<keyword evidence="1" id="KW-0732">Signal</keyword>
<protein>
    <recommendedName>
        <fullName evidence="2">WAP domain-containing protein</fullName>
    </recommendedName>
</protein>
<dbReference type="SUPFAM" id="SSF57256">
    <property type="entry name" value="Elafin-like"/>
    <property type="match status" value="1"/>
</dbReference>
<dbReference type="GO" id="GO:0005576">
    <property type="term" value="C:extracellular region"/>
    <property type="evidence" value="ECO:0007669"/>
    <property type="project" value="InterPro"/>
</dbReference>
<accession>A0AAN8Q7Z7</accession>
<dbReference type="Pfam" id="PF00095">
    <property type="entry name" value="WAP"/>
    <property type="match status" value="1"/>
</dbReference>
<dbReference type="GO" id="GO:0030414">
    <property type="term" value="F:peptidase inhibitor activity"/>
    <property type="evidence" value="ECO:0007669"/>
    <property type="project" value="InterPro"/>
</dbReference>
<evidence type="ECO:0000256" key="1">
    <source>
        <dbReference type="SAM" id="SignalP"/>
    </source>
</evidence>
<keyword evidence="4" id="KW-1185">Reference proteome</keyword>
<dbReference type="EMBL" id="JAZGQO010000006">
    <property type="protein sequence ID" value="KAK6184845.1"/>
    <property type="molecule type" value="Genomic_DNA"/>
</dbReference>
<evidence type="ECO:0000259" key="2">
    <source>
        <dbReference type="PROSITE" id="PS51390"/>
    </source>
</evidence>
<dbReference type="PROSITE" id="PS51390">
    <property type="entry name" value="WAP"/>
    <property type="match status" value="1"/>
</dbReference>
<comment type="caution">
    <text evidence="3">The sequence shown here is derived from an EMBL/GenBank/DDBJ whole genome shotgun (WGS) entry which is preliminary data.</text>
</comment>
<reference evidence="3 4" key="1">
    <citation type="submission" date="2024-01" db="EMBL/GenBank/DDBJ databases">
        <title>The genome of the rayed Mediterranean limpet Patella caerulea (Linnaeus, 1758).</title>
        <authorList>
            <person name="Anh-Thu Weber A."/>
            <person name="Halstead-Nussloch G."/>
        </authorList>
    </citation>
    <scope>NUCLEOTIDE SEQUENCE [LARGE SCALE GENOMIC DNA]</scope>
    <source>
        <strain evidence="3">AATW-2023a</strain>
        <tissue evidence="3">Whole specimen</tissue>
    </source>
</reference>
<feature type="domain" description="WAP" evidence="2">
    <location>
        <begin position="21"/>
        <end position="71"/>
    </location>
</feature>
<dbReference type="InterPro" id="IPR036645">
    <property type="entry name" value="Elafin-like_sf"/>
</dbReference>
<dbReference type="Proteomes" id="UP001347796">
    <property type="component" value="Unassembled WGS sequence"/>
</dbReference>
<gene>
    <name evidence="3" type="ORF">SNE40_007216</name>
</gene>
<sequence>MQFVLVFCLAVVMVSARSFDNEEHSGVCPPPSPYPGPCRFLPGINCLGDFMCSEDEKCCAESCGRICKLPETDTGIHQELMGD</sequence>
<evidence type="ECO:0000313" key="3">
    <source>
        <dbReference type="EMBL" id="KAK6184845.1"/>
    </source>
</evidence>
<feature type="chain" id="PRO_5042863506" description="WAP domain-containing protein" evidence="1">
    <location>
        <begin position="17"/>
        <end position="83"/>
    </location>
</feature>
<dbReference type="AlphaFoldDB" id="A0AAN8Q7Z7"/>
<dbReference type="Gene3D" id="4.10.75.10">
    <property type="entry name" value="Elafin-like"/>
    <property type="match status" value="1"/>
</dbReference>
<proteinExistence type="predicted"/>
<dbReference type="SMART" id="SM00217">
    <property type="entry name" value="WAP"/>
    <property type="match status" value="1"/>
</dbReference>
<feature type="signal peptide" evidence="1">
    <location>
        <begin position="1"/>
        <end position="16"/>
    </location>
</feature>
<dbReference type="InterPro" id="IPR008197">
    <property type="entry name" value="WAP_dom"/>
</dbReference>
<evidence type="ECO:0000313" key="4">
    <source>
        <dbReference type="Proteomes" id="UP001347796"/>
    </source>
</evidence>
<name>A0AAN8Q7Z7_PATCE</name>
<organism evidence="3 4">
    <name type="scientific">Patella caerulea</name>
    <name type="common">Rayed Mediterranean limpet</name>
    <dbReference type="NCBI Taxonomy" id="87958"/>
    <lineage>
        <taxon>Eukaryota</taxon>
        <taxon>Metazoa</taxon>
        <taxon>Spiralia</taxon>
        <taxon>Lophotrochozoa</taxon>
        <taxon>Mollusca</taxon>
        <taxon>Gastropoda</taxon>
        <taxon>Patellogastropoda</taxon>
        <taxon>Patelloidea</taxon>
        <taxon>Patellidae</taxon>
        <taxon>Patella</taxon>
    </lineage>
</organism>